<protein>
    <submittedName>
        <fullName evidence="3">Uncharacterized protein</fullName>
    </submittedName>
</protein>
<dbReference type="Proteomes" id="UP000219338">
    <property type="component" value="Unassembled WGS sequence"/>
</dbReference>
<dbReference type="AlphaFoldDB" id="A0A284S362"/>
<name>A0A284S362_ARMOS</name>
<evidence type="ECO:0000313" key="4">
    <source>
        <dbReference type="Proteomes" id="UP000219338"/>
    </source>
</evidence>
<sequence length="215" mass="24065">MHFSLSLLVLPTLVAFAFAEPAPAPAPAPIPASYHQVNARDLRIRAKYPEYFNKRTTPSGGPICPTSRKRSLPADATDVPPEQVLHAAEMAAFLIGGGKFVSANGTYYFDEHFMRKHEKDAAKFKAGAPKSWHDSLRDKVTAAMLDISLPVYKVWRNQWNDPEAILYLAPSTALRAKDLQALELALLEDPTFEEIYIEGYRVTRRWMEAAVEYAS</sequence>
<dbReference type="OMA" id="YHQVNAR"/>
<evidence type="ECO:0000313" key="3">
    <source>
        <dbReference type="EMBL" id="SJL15434.1"/>
    </source>
</evidence>
<keyword evidence="4" id="KW-1185">Reference proteome</keyword>
<evidence type="ECO:0000256" key="1">
    <source>
        <dbReference type="SAM" id="MobiDB-lite"/>
    </source>
</evidence>
<reference evidence="4" key="1">
    <citation type="journal article" date="2017" name="Nat. Ecol. Evol.">
        <title>Genome expansion and lineage-specific genetic innovations in the forest pathogenic fungi Armillaria.</title>
        <authorList>
            <person name="Sipos G."/>
            <person name="Prasanna A.N."/>
            <person name="Walter M.C."/>
            <person name="O'Connor E."/>
            <person name="Balint B."/>
            <person name="Krizsan K."/>
            <person name="Kiss B."/>
            <person name="Hess J."/>
            <person name="Varga T."/>
            <person name="Slot J."/>
            <person name="Riley R."/>
            <person name="Boka B."/>
            <person name="Rigling D."/>
            <person name="Barry K."/>
            <person name="Lee J."/>
            <person name="Mihaltcheva S."/>
            <person name="LaButti K."/>
            <person name="Lipzen A."/>
            <person name="Waldron R."/>
            <person name="Moloney N.M."/>
            <person name="Sperisen C."/>
            <person name="Kredics L."/>
            <person name="Vagvoelgyi C."/>
            <person name="Patrignani A."/>
            <person name="Fitzpatrick D."/>
            <person name="Nagy I."/>
            <person name="Doyle S."/>
            <person name="Anderson J.B."/>
            <person name="Grigoriev I.V."/>
            <person name="Gueldener U."/>
            <person name="Muensterkoetter M."/>
            <person name="Nagy L.G."/>
        </authorList>
    </citation>
    <scope>NUCLEOTIDE SEQUENCE [LARGE SCALE GENOMIC DNA]</scope>
    <source>
        <strain evidence="4">C18/9</strain>
    </source>
</reference>
<evidence type="ECO:0000256" key="2">
    <source>
        <dbReference type="SAM" id="SignalP"/>
    </source>
</evidence>
<feature type="signal peptide" evidence="2">
    <location>
        <begin position="1"/>
        <end position="19"/>
    </location>
</feature>
<feature type="chain" id="PRO_5012854597" evidence="2">
    <location>
        <begin position="20"/>
        <end position="215"/>
    </location>
</feature>
<feature type="region of interest" description="Disordered" evidence="1">
    <location>
        <begin position="57"/>
        <end position="76"/>
    </location>
</feature>
<organism evidence="3 4">
    <name type="scientific">Armillaria ostoyae</name>
    <name type="common">Armillaria root rot fungus</name>
    <dbReference type="NCBI Taxonomy" id="47428"/>
    <lineage>
        <taxon>Eukaryota</taxon>
        <taxon>Fungi</taxon>
        <taxon>Dikarya</taxon>
        <taxon>Basidiomycota</taxon>
        <taxon>Agaricomycotina</taxon>
        <taxon>Agaricomycetes</taxon>
        <taxon>Agaricomycetidae</taxon>
        <taxon>Agaricales</taxon>
        <taxon>Marasmiineae</taxon>
        <taxon>Physalacriaceae</taxon>
        <taxon>Armillaria</taxon>
    </lineage>
</organism>
<gene>
    <name evidence="3" type="ORF">ARMOST_18932</name>
</gene>
<keyword evidence="2" id="KW-0732">Signal</keyword>
<proteinExistence type="predicted"/>
<accession>A0A284S362</accession>
<dbReference type="OrthoDB" id="3218485at2759"/>
<dbReference type="EMBL" id="FUEG01000028">
    <property type="protein sequence ID" value="SJL15434.1"/>
    <property type="molecule type" value="Genomic_DNA"/>
</dbReference>